<dbReference type="EMBL" id="CBFW010000343">
    <property type="protein sequence ID" value="CDC76115.1"/>
    <property type="molecule type" value="Genomic_DNA"/>
</dbReference>
<protein>
    <recommendedName>
        <fullName evidence="4">Lipoprotein</fullName>
    </recommendedName>
</protein>
<feature type="signal peptide" evidence="1">
    <location>
        <begin position="1"/>
        <end position="21"/>
    </location>
</feature>
<accession>R6TVB1</accession>
<dbReference type="STRING" id="1263015.BN580_02059"/>
<sequence length="327" mass="37055">MKRMICLLLSACMLLCLVACGENTGQPPETESMDTTENQDGDHSHEIRLLTPEKTLHTYYEWEDDYDRALVRSEHSCVTLGQADAVAYPEMAEVLDQIATMQENAMLDEFDNLVSIARDELSANRDGFNWTIDYLGLTFYFSPGELSDDGMLTATVSFAEYPELFNEKYMAVPAEYAVEIPLDISFFAELDTDDASEAISISGWYNDERNHYMDYGIYTDIDGQYYEEECFVYDLHPYYVKTVDGNYVYLFCEDVEEDRREMRLVVFSLNADGGVTKTGKINVSPSWLTDNKFIVPTDPGKLILDDGDNGTKKVVFAVGNNGMPVLK</sequence>
<name>R6TVB1_9BACT</name>
<evidence type="ECO:0000313" key="2">
    <source>
        <dbReference type="EMBL" id="CDC76115.1"/>
    </source>
</evidence>
<evidence type="ECO:0000313" key="3">
    <source>
        <dbReference type="Proteomes" id="UP000017938"/>
    </source>
</evidence>
<evidence type="ECO:0008006" key="4">
    <source>
        <dbReference type="Google" id="ProtNLM"/>
    </source>
</evidence>
<gene>
    <name evidence="2" type="ORF">BN580_02059</name>
</gene>
<evidence type="ECO:0000256" key="1">
    <source>
        <dbReference type="SAM" id="SignalP"/>
    </source>
</evidence>
<dbReference type="AlphaFoldDB" id="R6TVB1"/>
<organism evidence="2 3">
    <name type="scientific">Candidatus Colimorpha enterica</name>
    <dbReference type="NCBI Taxonomy" id="3083063"/>
    <lineage>
        <taxon>Bacteria</taxon>
        <taxon>Pseudomonadati</taxon>
        <taxon>Bacteroidota</taxon>
        <taxon>Bacteroidia</taxon>
        <taxon>Bacteroidales</taxon>
        <taxon>Candidatus Colimorpha</taxon>
    </lineage>
</organism>
<comment type="caution">
    <text evidence="2">The sequence shown here is derived from an EMBL/GenBank/DDBJ whole genome shotgun (WGS) entry which is preliminary data.</text>
</comment>
<feature type="chain" id="PRO_5004432666" description="Lipoprotein" evidence="1">
    <location>
        <begin position="22"/>
        <end position="327"/>
    </location>
</feature>
<reference evidence="2" key="1">
    <citation type="submission" date="2012-11" db="EMBL/GenBank/DDBJ databases">
        <title>Dependencies among metagenomic species, viruses, plasmids and units of genetic variation.</title>
        <authorList>
            <person name="Nielsen H.B."/>
            <person name="Almeida M."/>
            <person name="Juncker A.S."/>
            <person name="Rasmussen S."/>
            <person name="Li J."/>
            <person name="Sunagawa S."/>
            <person name="Plichta D."/>
            <person name="Gautier L."/>
            <person name="Le Chatelier E."/>
            <person name="Peletier E."/>
            <person name="Bonde I."/>
            <person name="Nielsen T."/>
            <person name="Manichanh C."/>
            <person name="Arumugam M."/>
            <person name="Batto J."/>
            <person name="Santos M.B.Q.D."/>
            <person name="Blom N."/>
            <person name="Borruel N."/>
            <person name="Burgdorf K.S."/>
            <person name="Boumezbeur F."/>
            <person name="Casellas F."/>
            <person name="Dore J."/>
            <person name="Guarner F."/>
            <person name="Hansen T."/>
            <person name="Hildebrand F."/>
            <person name="Kaas R.S."/>
            <person name="Kennedy S."/>
            <person name="Kristiansen K."/>
            <person name="Kultima J.R."/>
            <person name="Leonard P."/>
            <person name="Levenez F."/>
            <person name="Lund O."/>
            <person name="Moumen B."/>
            <person name="Le Paslier D."/>
            <person name="Pons N."/>
            <person name="Pedersen O."/>
            <person name="Prifti E."/>
            <person name="Qin J."/>
            <person name="Raes J."/>
            <person name="Tap J."/>
            <person name="Tims S."/>
            <person name="Ussery D.W."/>
            <person name="Yamada T."/>
            <person name="MetaHit consortium"/>
            <person name="Renault P."/>
            <person name="Sicheritz-Ponten T."/>
            <person name="Bork P."/>
            <person name="Wang J."/>
            <person name="Brunak S."/>
            <person name="Ehrlich S.D."/>
        </authorList>
    </citation>
    <scope>NUCLEOTIDE SEQUENCE [LARGE SCALE GENOMIC DNA]</scope>
</reference>
<proteinExistence type="predicted"/>
<keyword evidence="1" id="KW-0732">Signal</keyword>
<dbReference type="Proteomes" id="UP000017938">
    <property type="component" value="Unassembled WGS sequence"/>
</dbReference>